<dbReference type="AlphaFoldDB" id="A0A8S3WQ72"/>
<protein>
    <submittedName>
        <fullName evidence="1">(apollo) hypothetical protein</fullName>
    </submittedName>
</protein>
<keyword evidence="2" id="KW-1185">Reference proteome</keyword>
<dbReference type="EMBL" id="CAJQZP010000643">
    <property type="protein sequence ID" value="CAG4974383.1"/>
    <property type="molecule type" value="Genomic_DNA"/>
</dbReference>
<proteinExistence type="predicted"/>
<evidence type="ECO:0000313" key="1">
    <source>
        <dbReference type="EMBL" id="CAG4974383.1"/>
    </source>
</evidence>
<evidence type="ECO:0000313" key="2">
    <source>
        <dbReference type="Proteomes" id="UP000691718"/>
    </source>
</evidence>
<gene>
    <name evidence="1" type="ORF">PAPOLLO_LOCUS8928</name>
</gene>
<dbReference type="OrthoDB" id="445826at2759"/>
<comment type="caution">
    <text evidence="1">The sequence shown here is derived from an EMBL/GenBank/DDBJ whole genome shotgun (WGS) entry which is preliminary data.</text>
</comment>
<dbReference type="Proteomes" id="UP000691718">
    <property type="component" value="Unassembled WGS sequence"/>
</dbReference>
<sequence>MDLNYAHRAGPKNQNINTNVSGNRKLLRSLMVAFTCRASSANVREELLKHAKARKNLKSKDILNHGPENLIYVNERLTGEIRPLFRTVRAVTVKHGYSECWLNEFEKVTILQGFTLFYSKKYINREGGVGIYIKERWTVNFSELNVDEGNSILAEVANHFSVVAAYRSPGYTNPEIFIRSLDANLKTIIVDIELIRSELEGTDWSPVINCSSFDEPVTHFTKTVSDNMEIFENVYNKPLQNHLTPLDDSWCNQML</sequence>
<reference evidence="1" key="1">
    <citation type="submission" date="2021-04" db="EMBL/GenBank/DDBJ databases">
        <authorList>
            <person name="Tunstrom K."/>
        </authorList>
    </citation>
    <scope>NUCLEOTIDE SEQUENCE</scope>
</reference>
<name>A0A8S3WQ72_PARAO</name>
<accession>A0A8S3WQ72</accession>
<organism evidence="1 2">
    <name type="scientific">Parnassius apollo</name>
    <name type="common">Apollo butterfly</name>
    <name type="synonym">Papilio apollo</name>
    <dbReference type="NCBI Taxonomy" id="110799"/>
    <lineage>
        <taxon>Eukaryota</taxon>
        <taxon>Metazoa</taxon>
        <taxon>Ecdysozoa</taxon>
        <taxon>Arthropoda</taxon>
        <taxon>Hexapoda</taxon>
        <taxon>Insecta</taxon>
        <taxon>Pterygota</taxon>
        <taxon>Neoptera</taxon>
        <taxon>Endopterygota</taxon>
        <taxon>Lepidoptera</taxon>
        <taxon>Glossata</taxon>
        <taxon>Ditrysia</taxon>
        <taxon>Papilionoidea</taxon>
        <taxon>Papilionidae</taxon>
        <taxon>Parnassiinae</taxon>
        <taxon>Parnassini</taxon>
        <taxon>Parnassius</taxon>
        <taxon>Parnassius</taxon>
    </lineage>
</organism>